<dbReference type="SMART" id="SM00448">
    <property type="entry name" value="REC"/>
    <property type="match status" value="1"/>
</dbReference>
<dbReference type="SUPFAM" id="SSF47384">
    <property type="entry name" value="Homodimeric domain of signal transducing histidine kinase"/>
    <property type="match status" value="1"/>
</dbReference>
<protein>
    <recommendedName>
        <fullName evidence="2">histidine kinase</fullName>
        <ecNumber evidence="2">2.7.13.3</ecNumber>
    </recommendedName>
</protein>
<dbReference type="InterPro" id="IPR011006">
    <property type="entry name" value="CheY-like_superfamily"/>
</dbReference>
<dbReference type="Pfam" id="PF02518">
    <property type="entry name" value="HATPase_c"/>
    <property type="match status" value="1"/>
</dbReference>
<feature type="transmembrane region" description="Helical" evidence="6">
    <location>
        <begin position="101"/>
        <end position="119"/>
    </location>
</feature>
<organism evidence="11 12">
    <name type="scientific">Alkalisalibacterium limincola</name>
    <dbReference type="NCBI Taxonomy" id="2699169"/>
    <lineage>
        <taxon>Bacteria</taxon>
        <taxon>Pseudomonadati</taxon>
        <taxon>Pseudomonadota</taxon>
        <taxon>Gammaproteobacteria</taxon>
        <taxon>Lysobacterales</taxon>
        <taxon>Lysobacteraceae</taxon>
        <taxon>Alkalisalibacterium</taxon>
    </lineage>
</organism>
<dbReference type="PROSITE" id="PS50109">
    <property type="entry name" value="HIS_KIN"/>
    <property type="match status" value="1"/>
</dbReference>
<dbReference type="PROSITE" id="PS50113">
    <property type="entry name" value="PAC"/>
    <property type="match status" value="1"/>
</dbReference>
<reference evidence="11 12" key="1">
    <citation type="submission" date="2019-08" db="EMBL/GenBank/DDBJ databases">
        <authorList>
            <person name="Karlyshev A.V."/>
        </authorList>
    </citation>
    <scope>NUCLEOTIDE SEQUENCE [LARGE SCALE GENOMIC DNA]</scope>
    <source>
        <strain evidence="11 12">Alg18-2.2</strain>
    </source>
</reference>
<dbReference type="SMART" id="SM00091">
    <property type="entry name" value="PAS"/>
    <property type="match status" value="1"/>
</dbReference>
<dbReference type="SUPFAM" id="SSF55874">
    <property type="entry name" value="ATPase domain of HSP90 chaperone/DNA topoisomerase II/histidine kinase"/>
    <property type="match status" value="1"/>
</dbReference>
<dbReference type="OrthoDB" id="9770473at2"/>
<feature type="domain" description="PAC" evidence="10">
    <location>
        <begin position="284"/>
        <end position="336"/>
    </location>
</feature>
<dbReference type="InterPro" id="IPR004358">
    <property type="entry name" value="Sig_transdc_His_kin-like_C"/>
</dbReference>
<dbReference type="AlphaFoldDB" id="A0A5C8KUF8"/>
<dbReference type="EMBL" id="VRTS01000003">
    <property type="protein sequence ID" value="TXK64561.1"/>
    <property type="molecule type" value="Genomic_DNA"/>
</dbReference>
<comment type="caution">
    <text evidence="11">The sequence shown here is derived from an EMBL/GenBank/DDBJ whole genome shotgun (WGS) entry which is preliminary data.</text>
</comment>
<dbReference type="InterPro" id="IPR036097">
    <property type="entry name" value="HisK_dim/P_sf"/>
</dbReference>
<dbReference type="Proteomes" id="UP000321248">
    <property type="component" value="Unassembled WGS sequence"/>
</dbReference>
<dbReference type="GO" id="GO:0000155">
    <property type="term" value="F:phosphorelay sensor kinase activity"/>
    <property type="evidence" value="ECO:0007669"/>
    <property type="project" value="InterPro"/>
</dbReference>
<evidence type="ECO:0000259" key="7">
    <source>
        <dbReference type="PROSITE" id="PS50109"/>
    </source>
</evidence>
<feature type="region of interest" description="Disordered" evidence="5">
    <location>
        <begin position="1"/>
        <end position="44"/>
    </location>
</feature>
<dbReference type="PANTHER" id="PTHR43065:SF49">
    <property type="entry name" value="HISTIDINE KINASE"/>
    <property type="match status" value="1"/>
</dbReference>
<dbReference type="Pfam" id="PF00072">
    <property type="entry name" value="Response_reg"/>
    <property type="match status" value="1"/>
</dbReference>
<dbReference type="SUPFAM" id="SSF52172">
    <property type="entry name" value="CheY-like"/>
    <property type="match status" value="1"/>
</dbReference>
<dbReference type="CDD" id="cd00130">
    <property type="entry name" value="PAS"/>
    <property type="match status" value="1"/>
</dbReference>
<feature type="domain" description="Histidine kinase" evidence="7">
    <location>
        <begin position="349"/>
        <end position="572"/>
    </location>
</feature>
<sequence length="724" mass="78484">MQCRHPGVLPAHPRPLSAFLRPGLRPSAPGRPAGPAVQISERGETAARASWDVNHIPPARPVATMVHGVMPGPLPGAARPNRRSRMNLPPLTNPDHRTRQTCTGLCIASLLGMLAVVAFEPYTAAGFAHGLLYAPLILLAALTGDWRAVVLATGLALVLNALGAYLSPAPLPNAPDIVSLGNRLVGTLAIFTTGLLAVALQWQHARSLHSDRQLRRMADAIPQIVWSANPEGVLTYLNRATLEYTGDPDHSIPLTQNWLNALHPDDRERCMAQWMECVHSGRDYRIEFRILRHDGTYRWHTTSAKPVRDAGGRITHWYGTCIDVEDVKRVENDLRQAQRLESLGQLTGGIAHDFNNLLTVIIGNAELLRDQLADHPALSEQARLVHRAAQRGANLTQRLLAFARRQSLDAAAVDITVLLADSQLLIERTMGDHIATSVTPTPGLWPALIDAGQLEDALLNLALNARDAMPDGGWLTFETRNHTAATARSDSHGTLAAGDYVVVSVSDTGVGITAEDLGRVMEPFFSTKKRGKGTGLGLSMVYGFARQSNGHIEIRSVPGAGTTVELYLPRAAAESTPARREAPSPSLEAAMGRGQSILMVEDDDLVRGFGEGLLRELGYTVVPVARATEALAILERNDDIDLLFTDILMPGGINGHELAQRARRLRPGLRVVFTSGFTDDKGLNPETLRRTGAFLPKPYRRASLAACLDHAMHDHPAAPRDTDT</sequence>
<keyword evidence="6" id="KW-1133">Transmembrane helix</keyword>
<dbReference type="NCBIfam" id="TIGR00229">
    <property type="entry name" value="sensory_box"/>
    <property type="match status" value="1"/>
</dbReference>
<keyword evidence="12" id="KW-1185">Reference proteome</keyword>
<dbReference type="Gene3D" id="1.10.287.130">
    <property type="match status" value="1"/>
</dbReference>
<dbReference type="CDD" id="cd00082">
    <property type="entry name" value="HisKA"/>
    <property type="match status" value="1"/>
</dbReference>
<feature type="region of interest" description="Disordered" evidence="5">
    <location>
        <begin position="76"/>
        <end position="95"/>
    </location>
</feature>
<dbReference type="Gene3D" id="3.30.450.20">
    <property type="entry name" value="PAS domain"/>
    <property type="match status" value="1"/>
</dbReference>
<dbReference type="SMART" id="SM00387">
    <property type="entry name" value="HATPase_c"/>
    <property type="match status" value="1"/>
</dbReference>
<feature type="compositionally biased region" description="Low complexity" evidence="5">
    <location>
        <begin position="20"/>
        <end position="36"/>
    </location>
</feature>
<evidence type="ECO:0000313" key="11">
    <source>
        <dbReference type="EMBL" id="TXK64561.1"/>
    </source>
</evidence>
<dbReference type="InterPro" id="IPR000700">
    <property type="entry name" value="PAS-assoc_C"/>
</dbReference>
<feature type="transmembrane region" description="Helical" evidence="6">
    <location>
        <begin position="180"/>
        <end position="202"/>
    </location>
</feature>
<dbReference type="InterPro" id="IPR036890">
    <property type="entry name" value="HATPase_C_sf"/>
</dbReference>
<evidence type="ECO:0000259" key="8">
    <source>
        <dbReference type="PROSITE" id="PS50110"/>
    </source>
</evidence>
<dbReference type="InterPro" id="IPR001789">
    <property type="entry name" value="Sig_transdc_resp-reg_receiver"/>
</dbReference>
<keyword evidence="3 4" id="KW-0597">Phosphoprotein</keyword>
<dbReference type="InterPro" id="IPR035965">
    <property type="entry name" value="PAS-like_dom_sf"/>
</dbReference>
<proteinExistence type="predicted"/>
<dbReference type="PANTHER" id="PTHR43065">
    <property type="entry name" value="SENSOR HISTIDINE KINASE"/>
    <property type="match status" value="1"/>
</dbReference>
<evidence type="ECO:0000256" key="3">
    <source>
        <dbReference type="ARBA" id="ARBA00022553"/>
    </source>
</evidence>
<dbReference type="Pfam" id="PF00512">
    <property type="entry name" value="HisKA"/>
    <property type="match status" value="1"/>
</dbReference>
<evidence type="ECO:0000256" key="1">
    <source>
        <dbReference type="ARBA" id="ARBA00000085"/>
    </source>
</evidence>
<feature type="domain" description="Response regulatory" evidence="8">
    <location>
        <begin position="596"/>
        <end position="712"/>
    </location>
</feature>
<dbReference type="InterPro" id="IPR003594">
    <property type="entry name" value="HATPase_dom"/>
</dbReference>
<dbReference type="InterPro" id="IPR001610">
    <property type="entry name" value="PAC"/>
</dbReference>
<accession>A0A5C8KUF8</accession>
<name>A0A5C8KUF8_9GAMM</name>
<evidence type="ECO:0000256" key="2">
    <source>
        <dbReference type="ARBA" id="ARBA00012438"/>
    </source>
</evidence>
<evidence type="ECO:0000256" key="6">
    <source>
        <dbReference type="SAM" id="Phobius"/>
    </source>
</evidence>
<dbReference type="InterPro" id="IPR000014">
    <property type="entry name" value="PAS"/>
</dbReference>
<evidence type="ECO:0000256" key="5">
    <source>
        <dbReference type="SAM" id="MobiDB-lite"/>
    </source>
</evidence>
<dbReference type="InterPro" id="IPR003661">
    <property type="entry name" value="HisK_dim/P_dom"/>
</dbReference>
<evidence type="ECO:0000259" key="10">
    <source>
        <dbReference type="PROSITE" id="PS50113"/>
    </source>
</evidence>
<dbReference type="Pfam" id="PF08447">
    <property type="entry name" value="PAS_3"/>
    <property type="match status" value="1"/>
</dbReference>
<dbReference type="InterPro" id="IPR005467">
    <property type="entry name" value="His_kinase_dom"/>
</dbReference>
<dbReference type="PROSITE" id="PS50112">
    <property type="entry name" value="PAS"/>
    <property type="match status" value="1"/>
</dbReference>
<dbReference type="Gene3D" id="3.40.50.2300">
    <property type="match status" value="1"/>
</dbReference>
<gene>
    <name evidence="11" type="ORF">FU658_06720</name>
</gene>
<comment type="catalytic activity">
    <reaction evidence="1">
        <text>ATP + protein L-histidine = ADP + protein N-phospho-L-histidine.</text>
        <dbReference type="EC" id="2.7.13.3"/>
    </reaction>
</comment>
<feature type="modified residue" description="4-aspartylphosphate" evidence="4">
    <location>
        <position position="646"/>
    </location>
</feature>
<evidence type="ECO:0000313" key="12">
    <source>
        <dbReference type="Proteomes" id="UP000321248"/>
    </source>
</evidence>
<evidence type="ECO:0000256" key="4">
    <source>
        <dbReference type="PROSITE-ProRule" id="PRU00169"/>
    </source>
</evidence>
<dbReference type="Gene3D" id="3.30.565.10">
    <property type="entry name" value="Histidine kinase-like ATPase, C-terminal domain"/>
    <property type="match status" value="1"/>
</dbReference>
<feature type="transmembrane region" description="Helical" evidence="6">
    <location>
        <begin position="149"/>
        <end position="168"/>
    </location>
</feature>
<evidence type="ECO:0000259" key="9">
    <source>
        <dbReference type="PROSITE" id="PS50112"/>
    </source>
</evidence>
<keyword evidence="6" id="KW-0812">Transmembrane</keyword>
<dbReference type="PRINTS" id="PR00344">
    <property type="entry name" value="BCTRLSENSOR"/>
</dbReference>
<dbReference type="EC" id="2.7.13.3" evidence="2"/>
<dbReference type="PROSITE" id="PS50110">
    <property type="entry name" value="RESPONSE_REGULATORY"/>
    <property type="match status" value="1"/>
</dbReference>
<keyword evidence="6" id="KW-0472">Membrane</keyword>
<dbReference type="SUPFAM" id="SSF55785">
    <property type="entry name" value="PYP-like sensor domain (PAS domain)"/>
    <property type="match status" value="1"/>
</dbReference>
<dbReference type="SMART" id="SM00086">
    <property type="entry name" value="PAC"/>
    <property type="match status" value="1"/>
</dbReference>
<dbReference type="FunFam" id="3.30.450.20:FF:000099">
    <property type="entry name" value="Sensory box sensor histidine kinase"/>
    <property type="match status" value="1"/>
</dbReference>
<dbReference type="SMART" id="SM00388">
    <property type="entry name" value="HisKA"/>
    <property type="match status" value="1"/>
</dbReference>
<feature type="domain" description="PAS" evidence="9">
    <location>
        <begin position="210"/>
        <end position="281"/>
    </location>
</feature>
<dbReference type="InterPro" id="IPR013655">
    <property type="entry name" value="PAS_fold_3"/>
</dbReference>